<reference evidence="2 3" key="1">
    <citation type="submission" date="2013-04" db="EMBL/GenBank/DDBJ databases">
        <title>The Genome Sequence of Bacteroides vulgatus dnLKV7.</title>
        <authorList>
            <consortium name="The Broad Institute Genomics Platform"/>
            <consortium name="The Broad Institute Genome Sequencing Center for Infectious Disease"/>
            <person name="Earl A."/>
            <person name="Xavier R."/>
            <person name="Kuhn K."/>
            <person name="Stappenbeck T."/>
            <person name="Walker B."/>
            <person name="Young S."/>
            <person name="Zeng Q."/>
            <person name="Gargeya S."/>
            <person name="Fitzgerald M."/>
            <person name="Haas B."/>
            <person name="Abouelleil A."/>
            <person name="Allen A.W."/>
            <person name="Alvarado L."/>
            <person name="Arachchi H.M."/>
            <person name="Berlin A.M."/>
            <person name="Chapman S.B."/>
            <person name="Gainer-Dewar J."/>
            <person name="Goldberg J."/>
            <person name="Griggs A."/>
            <person name="Gujja S."/>
            <person name="Hansen M."/>
            <person name="Howarth C."/>
            <person name="Imamovic A."/>
            <person name="Ireland A."/>
            <person name="Larimer J."/>
            <person name="McCowan C."/>
            <person name="Murphy C."/>
            <person name="Pearson M."/>
            <person name="Poon T.W."/>
            <person name="Priest M."/>
            <person name="Roberts A."/>
            <person name="Saif S."/>
            <person name="Shea T."/>
            <person name="Sisk P."/>
            <person name="Sykes S."/>
            <person name="Wortman J."/>
            <person name="Nusbaum C."/>
            <person name="Birren B."/>
        </authorList>
    </citation>
    <scope>NUCLEOTIDE SEQUENCE [LARGE SCALE GENOMIC DNA]</scope>
    <source>
        <strain evidence="3">dnLKV7</strain>
    </source>
</reference>
<name>R9HS51_PHOVU</name>
<dbReference type="Proteomes" id="UP000014151">
    <property type="component" value="Unassembled WGS sequence"/>
</dbReference>
<dbReference type="InterPro" id="IPR046947">
    <property type="entry name" value="LytR-like"/>
</dbReference>
<dbReference type="PANTHER" id="PTHR37299:SF1">
    <property type="entry name" value="STAGE 0 SPORULATION PROTEIN A HOMOLOG"/>
    <property type="match status" value="1"/>
</dbReference>
<gene>
    <name evidence="2" type="ORF">C800_01799</name>
</gene>
<evidence type="ECO:0000259" key="1">
    <source>
        <dbReference type="PROSITE" id="PS50930"/>
    </source>
</evidence>
<dbReference type="Gene3D" id="2.40.50.1020">
    <property type="entry name" value="LytTr DNA-binding domain"/>
    <property type="match status" value="1"/>
</dbReference>
<dbReference type="GO" id="GO:0003677">
    <property type="term" value="F:DNA binding"/>
    <property type="evidence" value="ECO:0007669"/>
    <property type="project" value="InterPro"/>
</dbReference>
<dbReference type="PROSITE" id="PS50930">
    <property type="entry name" value="HTH_LYTTR"/>
    <property type="match status" value="1"/>
</dbReference>
<dbReference type="Pfam" id="PF04397">
    <property type="entry name" value="LytTR"/>
    <property type="match status" value="1"/>
</dbReference>
<dbReference type="PANTHER" id="PTHR37299">
    <property type="entry name" value="TRANSCRIPTIONAL REGULATOR-RELATED"/>
    <property type="match status" value="1"/>
</dbReference>
<dbReference type="HOGENOM" id="CLU_1736956_0_0_10"/>
<evidence type="ECO:0000313" key="3">
    <source>
        <dbReference type="Proteomes" id="UP000014151"/>
    </source>
</evidence>
<organism evidence="2 3">
    <name type="scientific">Phocaeicola vulgatus dnLKV7</name>
    <dbReference type="NCBI Taxonomy" id="1235786"/>
    <lineage>
        <taxon>Bacteria</taxon>
        <taxon>Pseudomonadati</taxon>
        <taxon>Bacteroidota</taxon>
        <taxon>Bacteroidia</taxon>
        <taxon>Bacteroidales</taxon>
        <taxon>Bacteroidaceae</taxon>
        <taxon>Phocaeicola</taxon>
    </lineage>
</organism>
<proteinExistence type="predicted"/>
<dbReference type="AlphaFoldDB" id="R9HS51"/>
<evidence type="ECO:0000313" key="2">
    <source>
        <dbReference type="EMBL" id="EOS04050.1"/>
    </source>
</evidence>
<comment type="caution">
    <text evidence="2">The sequence shown here is derived from an EMBL/GenBank/DDBJ whole genome shotgun (WGS) entry which is preliminary data.</text>
</comment>
<dbReference type="SMART" id="SM00850">
    <property type="entry name" value="LytTR"/>
    <property type="match status" value="1"/>
</dbReference>
<dbReference type="PATRIC" id="fig|1235786.3.peg.1881"/>
<sequence>MDSDELEAAIDKAAKAGKNYTDENLQQLFDALQKNKFRYRERFLLPYRDGYKTVRVSDINHIETENKIVYLRLNNGTSEVVNVSMDELEHQLNPDYFFRANRQYIINVEHVLFLGNYFGGKLIVRLKGYPKTEIQVSKEKAQRLKEWIDR</sequence>
<dbReference type="EMBL" id="ASSN01000012">
    <property type="protein sequence ID" value="EOS04050.1"/>
    <property type="molecule type" value="Genomic_DNA"/>
</dbReference>
<dbReference type="GO" id="GO:0000156">
    <property type="term" value="F:phosphorelay response regulator activity"/>
    <property type="evidence" value="ECO:0007669"/>
    <property type="project" value="InterPro"/>
</dbReference>
<protein>
    <recommendedName>
        <fullName evidence="1">HTH LytTR-type domain-containing protein</fullName>
    </recommendedName>
</protein>
<accession>R9HS51</accession>
<feature type="domain" description="HTH LytTR-type" evidence="1">
    <location>
        <begin position="43"/>
        <end position="150"/>
    </location>
</feature>
<dbReference type="InterPro" id="IPR007492">
    <property type="entry name" value="LytTR_DNA-bd_dom"/>
</dbReference>